<protein>
    <submittedName>
        <fullName evidence="2">Uncharacterized protein</fullName>
    </submittedName>
</protein>
<evidence type="ECO:0000256" key="1">
    <source>
        <dbReference type="SAM" id="Coils"/>
    </source>
</evidence>
<evidence type="ECO:0000313" key="2">
    <source>
        <dbReference type="EMBL" id="KRT81128.1"/>
    </source>
</evidence>
<accession>A0A0T6B1A1</accession>
<dbReference type="Proteomes" id="UP000051574">
    <property type="component" value="Unassembled WGS sequence"/>
</dbReference>
<gene>
    <name evidence="2" type="ORF">AMK59_5336</name>
</gene>
<dbReference type="PANTHER" id="PTHR12825:SF0">
    <property type="entry name" value="VESICLE TRANSPORT PROTEIN SEC20"/>
    <property type="match status" value="1"/>
</dbReference>
<dbReference type="GO" id="GO:0005484">
    <property type="term" value="F:SNAP receptor activity"/>
    <property type="evidence" value="ECO:0007669"/>
    <property type="project" value="InterPro"/>
</dbReference>
<dbReference type="EMBL" id="LJIG01016262">
    <property type="protein sequence ID" value="KRT81128.1"/>
    <property type="molecule type" value="Genomic_DNA"/>
</dbReference>
<proteinExistence type="predicted"/>
<sequence length="144" mass="16592">MDSTQYILKSLRQDITQNHLQLKAIIQDINACAGPIAELHSLNSAGRAKISALRKFFDNFGDIAKENKDTELLKEVVCQREQLRKSMDDFKKANIKSMLTIEKNMKEDLMKNVNEETNLRQRQKRDKENLVKVSSNITDQLLSI</sequence>
<dbReference type="AlphaFoldDB" id="A0A0T6B1A1"/>
<comment type="caution">
    <text evidence="2">The sequence shown here is derived from an EMBL/GenBank/DDBJ whole genome shotgun (WGS) entry which is preliminary data.</text>
</comment>
<dbReference type="GO" id="GO:0031201">
    <property type="term" value="C:SNARE complex"/>
    <property type="evidence" value="ECO:0007669"/>
    <property type="project" value="TreeGrafter"/>
</dbReference>
<dbReference type="InterPro" id="IPR005606">
    <property type="entry name" value="Sec20"/>
</dbReference>
<dbReference type="GO" id="GO:0005783">
    <property type="term" value="C:endoplasmic reticulum"/>
    <property type="evidence" value="ECO:0007669"/>
    <property type="project" value="TreeGrafter"/>
</dbReference>
<dbReference type="GO" id="GO:0006890">
    <property type="term" value="P:retrograde vesicle-mediated transport, Golgi to endoplasmic reticulum"/>
    <property type="evidence" value="ECO:0007669"/>
    <property type="project" value="InterPro"/>
</dbReference>
<dbReference type="PANTHER" id="PTHR12825">
    <property type="entry name" value="BNIP1-RELATED"/>
    <property type="match status" value="1"/>
</dbReference>
<dbReference type="OrthoDB" id="46868at2759"/>
<feature type="non-terminal residue" evidence="2">
    <location>
        <position position="144"/>
    </location>
</feature>
<keyword evidence="3" id="KW-1185">Reference proteome</keyword>
<organism evidence="2 3">
    <name type="scientific">Oryctes borbonicus</name>
    <dbReference type="NCBI Taxonomy" id="1629725"/>
    <lineage>
        <taxon>Eukaryota</taxon>
        <taxon>Metazoa</taxon>
        <taxon>Ecdysozoa</taxon>
        <taxon>Arthropoda</taxon>
        <taxon>Hexapoda</taxon>
        <taxon>Insecta</taxon>
        <taxon>Pterygota</taxon>
        <taxon>Neoptera</taxon>
        <taxon>Endopterygota</taxon>
        <taxon>Coleoptera</taxon>
        <taxon>Polyphaga</taxon>
        <taxon>Scarabaeiformia</taxon>
        <taxon>Scarabaeidae</taxon>
        <taxon>Dynastinae</taxon>
        <taxon>Oryctes</taxon>
    </lineage>
</organism>
<reference evidence="2 3" key="1">
    <citation type="submission" date="2015-09" db="EMBL/GenBank/DDBJ databases">
        <title>Draft genome of the scarab beetle Oryctes borbonicus.</title>
        <authorList>
            <person name="Meyer J.M."/>
            <person name="Markov G.V."/>
            <person name="Baskaran P."/>
            <person name="Herrmann M."/>
            <person name="Sommer R.J."/>
            <person name="Roedelsperger C."/>
        </authorList>
    </citation>
    <scope>NUCLEOTIDE SEQUENCE [LARGE SCALE GENOMIC DNA]</scope>
    <source>
        <strain evidence="2">OB123</strain>
        <tissue evidence="2">Whole animal</tissue>
    </source>
</reference>
<keyword evidence="1" id="KW-0175">Coiled coil</keyword>
<name>A0A0T6B1A1_9SCAR</name>
<feature type="coiled-coil region" evidence="1">
    <location>
        <begin position="73"/>
        <end position="126"/>
    </location>
</feature>
<evidence type="ECO:0000313" key="3">
    <source>
        <dbReference type="Proteomes" id="UP000051574"/>
    </source>
</evidence>